<gene>
    <name evidence="10" type="ORF">THASP1DRAFT_34303</name>
</gene>
<dbReference type="InterPro" id="IPR035979">
    <property type="entry name" value="RBD_domain_sf"/>
</dbReference>
<keyword evidence="3" id="KW-0677">Repeat</keyword>
<keyword evidence="6 8" id="KW-0539">Nucleus</keyword>
<dbReference type="GO" id="GO:0005634">
    <property type="term" value="C:nucleus"/>
    <property type="evidence" value="ECO:0007669"/>
    <property type="project" value="UniProtKB-SubCell"/>
</dbReference>
<dbReference type="GO" id="GO:0006397">
    <property type="term" value="P:mRNA processing"/>
    <property type="evidence" value="ECO:0007669"/>
    <property type="project" value="UniProtKB-KW"/>
</dbReference>
<evidence type="ECO:0000256" key="4">
    <source>
        <dbReference type="ARBA" id="ARBA00022884"/>
    </source>
</evidence>
<proteinExistence type="inferred from homology"/>
<dbReference type="EMBL" id="KZ992486">
    <property type="protein sequence ID" value="RKP09828.1"/>
    <property type="molecule type" value="Genomic_DNA"/>
</dbReference>
<evidence type="ECO:0000313" key="11">
    <source>
        <dbReference type="Proteomes" id="UP000271241"/>
    </source>
</evidence>
<comment type="function">
    <text evidence="8">Necessary for the splicing of pre-mRNA.</text>
</comment>
<comment type="similarity">
    <text evidence="8">Belongs to the splicing factor SR family.</text>
</comment>
<dbReference type="FunFam" id="3.30.70.330:FF:000097">
    <property type="entry name" value="U2 snRNP auxiliary factor large subunit"/>
    <property type="match status" value="1"/>
</dbReference>
<evidence type="ECO:0000256" key="7">
    <source>
        <dbReference type="PROSITE-ProRule" id="PRU00176"/>
    </source>
</evidence>
<dbReference type="InterPro" id="IPR006529">
    <property type="entry name" value="U2AF_lg"/>
</dbReference>
<dbReference type="SMART" id="SM00360">
    <property type="entry name" value="RRM"/>
    <property type="match status" value="3"/>
</dbReference>
<dbReference type="Pfam" id="PF00076">
    <property type="entry name" value="RRM_1"/>
    <property type="match status" value="2"/>
</dbReference>
<evidence type="ECO:0000259" key="9">
    <source>
        <dbReference type="PROSITE" id="PS50102"/>
    </source>
</evidence>
<reference evidence="11" key="1">
    <citation type="journal article" date="2018" name="Nat. Microbiol.">
        <title>Leveraging single-cell genomics to expand the fungal tree of life.</title>
        <authorList>
            <person name="Ahrendt S.R."/>
            <person name="Quandt C.A."/>
            <person name="Ciobanu D."/>
            <person name="Clum A."/>
            <person name="Salamov A."/>
            <person name="Andreopoulos B."/>
            <person name="Cheng J.F."/>
            <person name="Woyke T."/>
            <person name="Pelin A."/>
            <person name="Henrissat B."/>
            <person name="Reynolds N.K."/>
            <person name="Benny G.L."/>
            <person name="Smith M.E."/>
            <person name="James T.Y."/>
            <person name="Grigoriev I.V."/>
        </authorList>
    </citation>
    <scope>NUCLEOTIDE SEQUENCE [LARGE SCALE GENOMIC DNA]</scope>
    <source>
        <strain evidence="11">RSA 1356</strain>
    </source>
</reference>
<name>A0A4P9XUD0_9FUNG</name>
<evidence type="ECO:0000256" key="6">
    <source>
        <dbReference type="ARBA" id="ARBA00023242"/>
    </source>
</evidence>
<evidence type="ECO:0000313" key="10">
    <source>
        <dbReference type="EMBL" id="RKP09828.1"/>
    </source>
</evidence>
<evidence type="ECO:0000256" key="2">
    <source>
        <dbReference type="ARBA" id="ARBA00022664"/>
    </source>
</evidence>
<comment type="subcellular location">
    <subcellularLocation>
        <location evidence="1 8">Nucleus</location>
    </subcellularLocation>
</comment>
<dbReference type="GO" id="GO:0003723">
    <property type="term" value="F:RNA binding"/>
    <property type="evidence" value="ECO:0007669"/>
    <property type="project" value="UniProtKB-UniRule"/>
</dbReference>
<evidence type="ECO:0000256" key="8">
    <source>
        <dbReference type="RuleBase" id="RU364135"/>
    </source>
</evidence>
<feature type="domain" description="RRM" evidence="9">
    <location>
        <begin position="267"/>
        <end position="357"/>
    </location>
</feature>
<protein>
    <recommendedName>
        <fullName evidence="8">Splicing factor U2AF subunit</fullName>
    </recommendedName>
    <alternativeName>
        <fullName evidence="8">U2 snRNP auxiliary factor large subunit</fullName>
    </alternativeName>
</protein>
<dbReference type="NCBIfam" id="TIGR01642">
    <property type="entry name" value="U2AF_lg"/>
    <property type="match status" value="1"/>
</dbReference>
<evidence type="ECO:0000256" key="5">
    <source>
        <dbReference type="ARBA" id="ARBA00023187"/>
    </source>
</evidence>
<dbReference type="GO" id="GO:0008380">
    <property type="term" value="P:RNA splicing"/>
    <property type="evidence" value="ECO:0007669"/>
    <property type="project" value="UniProtKB-KW"/>
</dbReference>
<dbReference type="STRING" id="78915.A0A4P9XUD0"/>
<evidence type="ECO:0000256" key="1">
    <source>
        <dbReference type="ARBA" id="ARBA00004123"/>
    </source>
</evidence>
<accession>A0A4P9XUD0</accession>
<sequence>MVPGESPLGSPGMMPSLIRQTRRLYVGNMPSGVTDIDVMNFFNEQLRNLNVAPDASGSPVVSAQVNSDKNFAFVEFRTPEETTACISLDNIVFRGQNLKLRRPKDYVAPNGMESEASRYSGSGMISDNVPNTPHKLYIGGLPPYLDENQVMELLKTFGELRAFHLVRDPSNNMSKGFAFCEYVDHSVTPLACQGLTGMQLGEKRLVVQPANIGIQRGGGMQSHSVPPFPLPPGMLPPPGGAPPVPMHLLGLMSEVAPLDSTKSEVTTVVQLLNMVTPEELTDDQEYEEIMEDVREECERFGEVDEVRIPRPSKARTVAGVGKIFVKYKTTDGSSKAFSELAGRKFAERTVVTSYITEESYYAEDY</sequence>
<feature type="domain" description="RRM" evidence="9">
    <location>
        <begin position="22"/>
        <end position="105"/>
    </location>
</feature>
<evidence type="ECO:0000256" key="3">
    <source>
        <dbReference type="ARBA" id="ARBA00022737"/>
    </source>
</evidence>
<keyword evidence="4 7" id="KW-0694">RNA-binding</keyword>
<feature type="domain" description="RRM" evidence="9">
    <location>
        <begin position="134"/>
        <end position="212"/>
    </location>
</feature>
<dbReference type="PANTHER" id="PTHR23139">
    <property type="entry name" value="RNA-BINDING PROTEIN"/>
    <property type="match status" value="1"/>
</dbReference>
<dbReference type="AlphaFoldDB" id="A0A4P9XUD0"/>
<keyword evidence="2 8" id="KW-0507">mRNA processing</keyword>
<dbReference type="CDD" id="cd12232">
    <property type="entry name" value="RRM3_U2AF65"/>
    <property type="match status" value="1"/>
</dbReference>
<dbReference type="SMART" id="SM00361">
    <property type="entry name" value="RRM_1"/>
    <property type="match status" value="2"/>
</dbReference>
<keyword evidence="11" id="KW-1185">Reference proteome</keyword>
<dbReference type="InterPro" id="IPR012677">
    <property type="entry name" value="Nucleotide-bd_a/b_plait_sf"/>
</dbReference>
<dbReference type="OrthoDB" id="10266058at2759"/>
<dbReference type="InterPro" id="IPR000504">
    <property type="entry name" value="RRM_dom"/>
</dbReference>
<dbReference type="SUPFAM" id="SSF54928">
    <property type="entry name" value="RNA-binding domain, RBD"/>
    <property type="match status" value="2"/>
</dbReference>
<dbReference type="CDD" id="cd12231">
    <property type="entry name" value="RRM2_U2AF65"/>
    <property type="match status" value="1"/>
</dbReference>
<dbReference type="InterPro" id="IPR003954">
    <property type="entry name" value="RRM_euk-type"/>
</dbReference>
<dbReference type="Proteomes" id="UP000271241">
    <property type="component" value="Unassembled WGS sequence"/>
</dbReference>
<keyword evidence="5 8" id="KW-0508">mRNA splicing</keyword>
<organism evidence="10 11">
    <name type="scientific">Thamnocephalis sphaerospora</name>
    <dbReference type="NCBI Taxonomy" id="78915"/>
    <lineage>
        <taxon>Eukaryota</taxon>
        <taxon>Fungi</taxon>
        <taxon>Fungi incertae sedis</taxon>
        <taxon>Zoopagomycota</taxon>
        <taxon>Zoopagomycotina</taxon>
        <taxon>Zoopagomycetes</taxon>
        <taxon>Zoopagales</taxon>
        <taxon>Sigmoideomycetaceae</taxon>
        <taxon>Thamnocephalis</taxon>
    </lineage>
</organism>
<dbReference type="CDD" id="cd12230">
    <property type="entry name" value="RRM1_U2AF65"/>
    <property type="match status" value="1"/>
</dbReference>
<dbReference type="Gene3D" id="3.30.70.330">
    <property type="match status" value="3"/>
</dbReference>
<dbReference type="PROSITE" id="PS50102">
    <property type="entry name" value="RRM"/>
    <property type="match status" value="3"/>
</dbReference>